<dbReference type="STRING" id="1423764.FC95_GL000697"/>
<dbReference type="PROSITE" id="PS00160">
    <property type="entry name" value="ALDOLASE_KDPG_KHG_2"/>
    <property type="match status" value="1"/>
</dbReference>
<dbReference type="InterPro" id="IPR031338">
    <property type="entry name" value="KDPG/KHG_AS_2"/>
</dbReference>
<comment type="subunit">
    <text evidence="3">Homotrimer.</text>
</comment>
<keyword evidence="5" id="KW-0119">Carbohydrate metabolism</keyword>
<dbReference type="Pfam" id="PF01081">
    <property type="entry name" value="Aldolase"/>
    <property type="match status" value="1"/>
</dbReference>
<dbReference type="CDD" id="cd00452">
    <property type="entry name" value="KDPG_aldolase"/>
    <property type="match status" value="1"/>
</dbReference>
<dbReference type="PANTHER" id="PTHR30246:SF1">
    <property type="entry name" value="2-DEHYDRO-3-DEOXY-6-PHOSPHOGALACTONATE ALDOLASE-RELATED"/>
    <property type="match status" value="1"/>
</dbReference>
<dbReference type="InterPro" id="IPR013785">
    <property type="entry name" value="Aldolase_TIM"/>
</dbReference>
<evidence type="ECO:0000256" key="5">
    <source>
        <dbReference type="ARBA" id="ARBA00023277"/>
    </source>
</evidence>
<evidence type="ECO:0000313" key="6">
    <source>
        <dbReference type="EMBL" id="GEL28043.1"/>
    </source>
</evidence>
<keyword evidence="7" id="KW-1185">Reference proteome</keyword>
<dbReference type="GO" id="GO:0016829">
    <property type="term" value="F:lyase activity"/>
    <property type="evidence" value="ECO:0007669"/>
    <property type="project" value="UniProtKB-KW"/>
</dbReference>
<dbReference type="NCBIfam" id="TIGR01182">
    <property type="entry name" value="eda"/>
    <property type="match status" value="1"/>
</dbReference>
<sequence>MLQKIDTLSKIRDTGVVAVLRGDSKEETSKAAVACIKGGLNAIELTFTAPHADEIIEELNRDYPNGQALIGAGTVLDASTARIAILAGAKFVVSPSFSKAVAKLCNLYSIPYIPGCMTPSDIQTALSYGSDIIKLFPAAIVGPEMISELRGPFPNVNLMATGGVTLANLKDWFDNGTTIVGVGGSLTAPAKDGDFAQVAKNAKAYRDEFNQIQSESLR</sequence>
<gene>
    <name evidence="6" type="primary">kdgA</name>
    <name evidence="6" type="ORF">LKE01_08630</name>
</gene>
<evidence type="ECO:0000256" key="4">
    <source>
        <dbReference type="ARBA" id="ARBA00023239"/>
    </source>
</evidence>
<dbReference type="SUPFAM" id="SSF51569">
    <property type="entry name" value="Aldolase"/>
    <property type="match status" value="1"/>
</dbReference>
<comment type="caution">
    <text evidence="6">The sequence shown here is derived from an EMBL/GenBank/DDBJ whole genome shotgun (WGS) entry which is preliminary data.</text>
</comment>
<dbReference type="NCBIfam" id="NF005119">
    <property type="entry name" value="PRK06552.1"/>
    <property type="match status" value="1"/>
</dbReference>
<dbReference type="EMBL" id="BJVK01000007">
    <property type="protein sequence ID" value="GEL28043.1"/>
    <property type="molecule type" value="Genomic_DNA"/>
</dbReference>
<dbReference type="PANTHER" id="PTHR30246">
    <property type="entry name" value="2-KETO-3-DEOXY-6-PHOSPHOGLUCONATE ALDOLASE"/>
    <property type="match status" value="1"/>
</dbReference>
<organism evidence="6 7">
    <name type="scientific">Lentilactobacillus kefiri</name>
    <name type="common">Lactobacillus kefiri</name>
    <dbReference type="NCBI Taxonomy" id="33962"/>
    <lineage>
        <taxon>Bacteria</taxon>
        <taxon>Bacillati</taxon>
        <taxon>Bacillota</taxon>
        <taxon>Bacilli</taxon>
        <taxon>Lactobacillales</taxon>
        <taxon>Lactobacillaceae</taxon>
        <taxon>Lentilactobacillus</taxon>
    </lineage>
</organism>
<dbReference type="Proteomes" id="UP000321893">
    <property type="component" value="Unassembled WGS sequence"/>
</dbReference>
<comment type="similarity">
    <text evidence="2">Belongs to the KHG/KDPG aldolase family.</text>
</comment>
<evidence type="ECO:0000256" key="1">
    <source>
        <dbReference type="ARBA" id="ARBA00004761"/>
    </source>
</evidence>
<evidence type="ECO:0000313" key="7">
    <source>
        <dbReference type="Proteomes" id="UP000321893"/>
    </source>
</evidence>
<proteinExistence type="inferred from homology"/>
<dbReference type="AlphaFoldDB" id="A0A511DUZ6"/>
<comment type="pathway">
    <text evidence="1">Carbohydrate acid metabolism.</text>
</comment>
<dbReference type="Gene3D" id="3.20.20.70">
    <property type="entry name" value="Aldolase class I"/>
    <property type="match status" value="1"/>
</dbReference>
<keyword evidence="4" id="KW-0456">Lyase</keyword>
<evidence type="ECO:0000256" key="3">
    <source>
        <dbReference type="ARBA" id="ARBA00011233"/>
    </source>
</evidence>
<protein>
    <submittedName>
        <fullName evidence="6">2-dehydro-3-deoxy-phosphogluconate aldolase</fullName>
    </submittedName>
</protein>
<evidence type="ECO:0000256" key="2">
    <source>
        <dbReference type="ARBA" id="ARBA00006906"/>
    </source>
</evidence>
<accession>A0A511DUZ6</accession>
<reference evidence="6" key="1">
    <citation type="submission" date="2019-07" db="EMBL/GenBank/DDBJ databases">
        <title>Whole genome shotgun sequence of Lactobacillus kefiri NBRC 15888.</title>
        <authorList>
            <person name="Hosoyama A."/>
            <person name="Uohara A."/>
            <person name="Ohji S."/>
            <person name="Ichikawa N."/>
        </authorList>
    </citation>
    <scope>NUCLEOTIDE SEQUENCE [LARGE SCALE GENOMIC DNA]</scope>
    <source>
        <strain evidence="6">NBRC 15888</strain>
    </source>
</reference>
<name>A0A511DUZ6_LENKE</name>
<dbReference type="InterPro" id="IPR000887">
    <property type="entry name" value="Aldlse_KDPG_KHG"/>
</dbReference>